<reference evidence="1 2" key="1">
    <citation type="submission" date="2018-06" db="EMBL/GenBank/DDBJ databases">
        <authorList>
            <consortium name="Pathogen Informatics"/>
            <person name="Doyle S."/>
        </authorList>
    </citation>
    <scope>NUCLEOTIDE SEQUENCE [LARGE SCALE GENOMIC DNA]</scope>
    <source>
        <strain evidence="1 2">NCTC10588</strain>
    </source>
</reference>
<name>A0A7Z7M172_9FLAO</name>
<protein>
    <submittedName>
        <fullName evidence="1">Uncharacterized protein</fullName>
    </submittedName>
</protein>
<sequence length="70" mass="8220">MHIEKMFAELSMHHDILKEVITKKVWAAAANSYIRIMLDFNLIKSTPQQYVFQIADPKLKYLIDQGIQEI</sequence>
<evidence type="ECO:0000313" key="1">
    <source>
        <dbReference type="EMBL" id="STF08892.1"/>
    </source>
</evidence>
<dbReference type="EMBL" id="UFYD01000003">
    <property type="protein sequence ID" value="STF08892.1"/>
    <property type="molecule type" value="Genomic_DNA"/>
</dbReference>
<dbReference type="RefSeq" id="WP_186336268.1">
    <property type="nucleotide sequence ID" value="NZ_UFYD01000003.1"/>
</dbReference>
<dbReference type="AlphaFoldDB" id="A0A7Z7M172"/>
<dbReference type="Proteomes" id="UP000254876">
    <property type="component" value="Unassembled WGS sequence"/>
</dbReference>
<proteinExistence type="predicted"/>
<evidence type="ECO:0000313" key="2">
    <source>
        <dbReference type="Proteomes" id="UP000254876"/>
    </source>
</evidence>
<gene>
    <name evidence="1" type="ORF">NCTC10588_04108</name>
</gene>
<accession>A0A7Z7M172</accession>
<comment type="caution">
    <text evidence="1">The sequence shown here is derived from an EMBL/GenBank/DDBJ whole genome shotgun (WGS) entry which is preliminary data.</text>
</comment>
<organism evidence="1 2">
    <name type="scientific">Elizabethkingia anophelis</name>
    <dbReference type="NCBI Taxonomy" id="1117645"/>
    <lineage>
        <taxon>Bacteria</taxon>
        <taxon>Pseudomonadati</taxon>
        <taxon>Bacteroidota</taxon>
        <taxon>Flavobacteriia</taxon>
        <taxon>Flavobacteriales</taxon>
        <taxon>Weeksellaceae</taxon>
        <taxon>Elizabethkingia</taxon>
    </lineage>
</organism>